<dbReference type="Proteomes" id="UP001500301">
    <property type="component" value="Unassembled WGS sequence"/>
</dbReference>
<comment type="caution">
    <text evidence="3">The sequence shown here is derived from an EMBL/GenBank/DDBJ whole genome shotgun (WGS) entry which is preliminary data.</text>
</comment>
<dbReference type="RefSeq" id="WP_218232709.1">
    <property type="nucleotide sequence ID" value="NZ_BAABBB010000004.1"/>
</dbReference>
<feature type="compositionally biased region" description="Pro residues" evidence="1">
    <location>
        <begin position="172"/>
        <end position="203"/>
    </location>
</feature>
<evidence type="ECO:0000256" key="1">
    <source>
        <dbReference type="SAM" id="MobiDB-lite"/>
    </source>
</evidence>
<protein>
    <recommendedName>
        <fullName evidence="2">FHA domain-containing protein</fullName>
    </recommendedName>
</protein>
<evidence type="ECO:0000259" key="2">
    <source>
        <dbReference type="PROSITE" id="PS50006"/>
    </source>
</evidence>
<dbReference type="InterPro" id="IPR000253">
    <property type="entry name" value="FHA_dom"/>
</dbReference>
<feature type="domain" description="FHA" evidence="2">
    <location>
        <begin position="271"/>
        <end position="325"/>
    </location>
</feature>
<dbReference type="EMBL" id="BAABBB010000004">
    <property type="protein sequence ID" value="GAA3522881.1"/>
    <property type="molecule type" value="Genomic_DNA"/>
</dbReference>
<dbReference type="CDD" id="cd00060">
    <property type="entry name" value="FHA"/>
    <property type="match status" value="1"/>
</dbReference>
<dbReference type="PROSITE" id="PS50006">
    <property type="entry name" value="FHA_DOMAIN"/>
    <property type="match status" value="1"/>
</dbReference>
<keyword evidence="4" id="KW-1185">Reference proteome</keyword>
<dbReference type="Pfam" id="PF00498">
    <property type="entry name" value="FHA"/>
    <property type="match status" value="1"/>
</dbReference>
<evidence type="ECO:0000313" key="4">
    <source>
        <dbReference type="Proteomes" id="UP001500301"/>
    </source>
</evidence>
<accession>A0ABP6UVD5</accession>
<proteinExistence type="predicted"/>
<reference evidence="4" key="1">
    <citation type="journal article" date="2019" name="Int. J. Syst. Evol. Microbiol.">
        <title>The Global Catalogue of Microorganisms (GCM) 10K type strain sequencing project: providing services to taxonomists for standard genome sequencing and annotation.</title>
        <authorList>
            <consortium name="The Broad Institute Genomics Platform"/>
            <consortium name="The Broad Institute Genome Sequencing Center for Infectious Disease"/>
            <person name="Wu L."/>
            <person name="Ma J."/>
        </authorList>
    </citation>
    <scope>NUCLEOTIDE SEQUENCE [LARGE SCALE GENOMIC DNA]</scope>
    <source>
        <strain evidence="4">JCM 17460</strain>
    </source>
</reference>
<gene>
    <name evidence="3" type="ORF">GCM10022263_08930</name>
</gene>
<name>A0ABP6UVD5_9ACTN</name>
<sequence>MTTYLPGDLPTLVTAEGVVVTTPDRLAEMVALRERDLEAPTVVEVLSRGDLRALPDFAAVRLEGAEARILVRGALVVRVDGFAVDGRDATMWTEASATLVPGAVVEVAPSGTTPAGPALPLTAGVVRSAGVTWRPVVVATSTPVPAAPVPAAAPTPPASEYTVVRGSQRAAVPPPTSPPPTSPPPTSPPPTSPPPTSPPPSAPPAGWQPLPPGDQSVEHDGRTITPAQLQALRAGAAVSVPSPTSPAPVPVRPTVALALSTGRVVPVRRRVLIGRSPRIQQVGGSQNLPALVTVDDPYVSSTHLEVAADGSRVTVTDMSTNGTLLARQGRVPVPLDRGVATEVALGDVLTLSKGLTATVVPAPDEV</sequence>
<evidence type="ECO:0000313" key="3">
    <source>
        <dbReference type="EMBL" id="GAA3522881.1"/>
    </source>
</evidence>
<feature type="region of interest" description="Disordered" evidence="1">
    <location>
        <begin position="145"/>
        <end position="220"/>
    </location>
</feature>
<feature type="compositionally biased region" description="Pro residues" evidence="1">
    <location>
        <begin position="145"/>
        <end position="157"/>
    </location>
</feature>
<organism evidence="3 4">
    <name type="scientific">Nocardioides daeguensis</name>
    <dbReference type="NCBI Taxonomy" id="908359"/>
    <lineage>
        <taxon>Bacteria</taxon>
        <taxon>Bacillati</taxon>
        <taxon>Actinomycetota</taxon>
        <taxon>Actinomycetes</taxon>
        <taxon>Propionibacteriales</taxon>
        <taxon>Nocardioidaceae</taxon>
        <taxon>Nocardioides</taxon>
    </lineage>
</organism>